<dbReference type="GeneID" id="66163071"/>
<dbReference type="KEGG" id="csty:KN1_13440"/>
<organism evidence="2 3">
    <name type="scientific">Stygiolobus caldivivus</name>
    <dbReference type="NCBI Taxonomy" id="2824673"/>
    <lineage>
        <taxon>Archaea</taxon>
        <taxon>Thermoproteota</taxon>
        <taxon>Thermoprotei</taxon>
        <taxon>Sulfolobales</taxon>
        <taxon>Sulfolobaceae</taxon>
        <taxon>Stygiolobus</taxon>
    </lineage>
</organism>
<evidence type="ECO:0008006" key="4">
    <source>
        <dbReference type="Google" id="ProtNLM"/>
    </source>
</evidence>
<feature type="region of interest" description="Disordered" evidence="1">
    <location>
        <begin position="1"/>
        <end position="20"/>
    </location>
</feature>
<proteinExistence type="predicted"/>
<gene>
    <name evidence="2" type="ORF">KN1_13440</name>
</gene>
<dbReference type="EMBL" id="AP024597">
    <property type="protein sequence ID" value="BCU70047.1"/>
    <property type="molecule type" value="Genomic_DNA"/>
</dbReference>
<dbReference type="RefSeq" id="WP_221290264.1">
    <property type="nucleotide sequence ID" value="NZ_AP024597.1"/>
</dbReference>
<evidence type="ECO:0000313" key="2">
    <source>
        <dbReference type="EMBL" id="BCU70047.1"/>
    </source>
</evidence>
<sequence length="89" mass="10023">MISYNQEFYDNGSLPPNTSINTPVQSYSINSNCPRIEVEEFDDGVFIRFGGAPRDVEDHDATVQVWRDERGRIVAIDIVYLDGGDEAPK</sequence>
<dbReference type="Proteomes" id="UP000825123">
    <property type="component" value="Chromosome"/>
</dbReference>
<evidence type="ECO:0000313" key="3">
    <source>
        <dbReference type="Proteomes" id="UP000825123"/>
    </source>
</evidence>
<dbReference type="AlphaFoldDB" id="A0A8D5U6A8"/>
<evidence type="ECO:0000256" key="1">
    <source>
        <dbReference type="SAM" id="MobiDB-lite"/>
    </source>
</evidence>
<protein>
    <recommendedName>
        <fullName evidence="4">DUF2283 domain-containing protein</fullName>
    </recommendedName>
</protein>
<name>A0A8D5U6A8_9CREN</name>
<reference evidence="2 3" key="1">
    <citation type="submission" date="2021-04" db="EMBL/GenBank/DDBJ databases">
        <title>Complete genome sequence of Stygiolobus sp. KN-1.</title>
        <authorList>
            <person name="Nakamura K."/>
            <person name="Sakai H."/>
            <person name="Kurosawa N."/>
        </authorList>
    </citation>
    <scope>NUCLEOTIDE SEQUENCE [LARGE SCALE GENOMIC DNA]</scope>
    <source>
        <strain evidence="2 3">KN-1</strain>
    </source>
</reference>
<keyword evidence="3" id="KW-1185">Reference proteome</keyword>
<accession>A0A8D5U6A8</accession>